<dbReference type="PROSITE" id="PS51819">
    <property type="entry name" value="VOC"/>
    <property type="match status" value="1"/>
</dbReference>
<dbReference type="PANTHER" id="PTHR34109">
    <property type="entry name" value="BNAUNNG04460D PROTEIN-RELATED"/>
    <property type="match status" value="1"/>
</dbReference>
<evidence type="ECO:0000259" key="1">
    <source>
        <dbReference type="PROSITE" id="PS51819"/>
    </source>
</evidence>
<reference evidence="2" key="1">
    <citation type="submission" date="2020-02" db="EMBL/GenBank/DDBJ databases">
        <authorList>
            <person name="Meier V. D."/>
        </authorList>
    </citation>
    <scope>NUCLEOTIDE SEQUENCE</scope>
    <source>
        <strain evidence="2">AVDCRST_MAG39</strain>
    </source>
</reference>
<organism evidence="2">
    <name type="scientific">uncultured Sphingomonadaceae bacterium</name>
    <dbReference type="NCBI Taxonomy" id="169976"/>
    <lineage>
        <taxon>Bacteria</taxon>
        <taxon>Pseudomonadati</taxon>
        <taxon>Pseudomonadota</taxon>
        <taxon>Alphaproteobacteria</taxon>
        <taxon>Sphingomonadales</taxon>
        <taxon>Sphingomonadaceae</taxon>
        <taxon>environmental samples</taxon>
    </lineage>
</organism>
<accession>A0A6J4SNH8</accession>
<dbReference type="Gene3D" id="3.30.720.120">
    <property type="match status" value="1"/>
</dbReference>
<evidence type="ECO:0000313" key="2">
    <source>
        <dbReference type="EMBL" id="CAA9498297.1"/>
    </source>
</evidence>
<feature type="domain" description="VOC" evidence="1">
    <location>
        <begin position="13"/>
        <end position="136"/>
    </location>
</feature>
<dbReference type="SUPFAM" id="SSF54593">
    <property type="entry name" value="Glyoxalase/Bleomycin resistance protein/Dihydroxybiphenyl dioxygenase"/>
    <property type="match status" value="1"/>
</dbReference>
<dbReference type="AlphaFoldDB" id="A0A6J4SNH8"/>
<dbReference type="InterPro" id="IPR029068">
    <property type="entry name" value="Glyas_Bleomycin-R_OHBP_Dase"/>
</dbReference>
<sequence>MSARENHGPTAGVTPHLTIGDGRAAEAIAWYERAFGAEQAMPPMRGEDGRRIIHAHLAVNGGSVMLNDDFPEYTGREVGTPAAVALHLQVDDADRWFARATEAGAVATMPLADQFWGDRYGQLRDPFGHTWSIGAPAKGVGR</sequence>
<gene>
    <name evidence="2" type="ORF">AVDCRST_MAG39-1252</name>
</gene>
<dbReference type="EMBL" id="CADCVW010000047">
    <property type="protein sequence ID" value="CAA9498297.1"/>
    <property type="molecule type" value="Genomic_DNA"/>
</dbReference>
<dbReference type="CDD" id="cd07246">
    <property type="entry name" value="VOC_like"/>
    <property type="match status" value="1"/>
</dbReference>
<name>A0A6J4SNH8_9SPHN</name>
<dbReference type="InterPro" id="IPR004360">
    <property type="entry name" value="Glyas_Fos-R_dOase_dom"/>
</dbReference>
<dbReference type="PANTHER" id="PTHR34109:SF1">
    <property type="entry name" value="VOC DOMAIN-CONTAINING PROTEIN"/>
    <property type="match status" value="1"/>
</dbReference>
<dbReference type="Gene3D" id="3.30.720.110">
    <property type="match status" value="1"/>
</dbReference>
<dbReference type="InterPro" id="IPR037523">
    <property type="entry name" value="VOC_core"/>
</dbReference>
<protein>
    <submittedName>
        <fullName evidence="2">Glyoxalase family protein</fullName>
    </submittedName>
</protein>
<dbReference type="Pfam" id="PF00903">
    <property type="entry name" value="Glyoxalase"/>
    <property type="match status" value="1"/>
</dbReference>
<proteinExistence type="predicted"/>